<dbReference type="PROSITE" id="PS00871">
    <property type="entry name" value="CLPAB_2"/>
    <property type="match status" value="1"/>
</dbReference>
<evidence type="ECO:0000259" key="9">
    <source>
        <dbReference type="PROSITE" id="PS50151"/>
    </source>
</evidence>
<gene>
    <name evidence="11" type="ORF">AVDCRST_MAG68-3108</name>
</gene>
<dbReference type="InterPro" id="IPR004176">
    <property type="entry name" value="Clp_R_N"/>
</dbReference>
<dbReference type="SUPFAM" id="SSF52540">
    <property type="entry name" value="P-loop containing nucleoside triphosphate hydrolases"/>
    <property type="match status" value="2"/>
</dbReference>
<dbReference type="Pfam" id="PF07724">
    <property type="entry name" value="AAA_2"/>
    <property type="match status" value="1"/>
</dbReference>
<evidence type="ECO:0000256" key="5">
    <source>
        <dbReference type="PROSITE-ProRule" id="PRU01251"/>
    </source>
</evidence>
<dbReference type="Pfam" id="PF02861">
    <property type="entry name" value="Clp_N"/>
    <property type="match status" value="1"/>
</dbReference>
<dbReference type="SMART" id="SM01086">
    <property type="entry name" value="ClpB_D2-small"/>
    <property type="match status" value="1"/>
</dbReference>
<proteinExistence type="inferred from homology"/>
<dbReference type="GO" id="GO:0005524">
    <property type="term" value="F:ATP binding"/>
    <property type="evidence" value="ECO:0007669"/>
    <property type="project" value="UniProtKB-KW"/>
</dbReference>
<feature type="domain" description="Clp R" evidence="10">
    <location>
        <begin position="1"/>
        <end position="145"/>
    </location>
</feature>
<dbReference type="CDD" id="cd19499">
    <property type="entry name" value="RecA-like_ClpB_Hsp104-like"/>
    <property type="match status" value="1"/>
</dbReference>
<name>A0A6J4LYM2_9BACT</name>
<dbReference type="FunFam" id="3.40.50.300:FF:000010">
    <property type="entry name" value="Chaperone clpB 1, putative"/>
    <property type="match status" value="1"/>
</dbReference>
<dbReference type="InterPro" id="IPR027417">
    <property type="entry name" value="P-loop_NTPase"/>
</dbReference>
<dbReference type="FunFam" id="3.40.50.300:FF:000025">
    <property type="entry name" value="ATP-dependent Clp protease subunit"/>
    <property type="match status" value="1"/>
</dbReference>
<dbReference type="Pfam" id="PF00004">
    <property type="entry name" value="AAA"/>
    <property type="match status" value="1"/>
</dbReference>
<organism evidence="11">
    <name type="scientific">uncultured Gemmatimonadota bacterium</name>
    <dbReference type="NCBI Taxonomy" id="203437"/>
    <lineage>
        <taxon>Bacteria</taxon>
        <taxon>Pseudomonadati</taxon>
        <taxon>Gemmatimonadota</taxon>
        <taxon>environmental samples</taxon>
    </lineage>
</organism>
<evidence type="ECO:0000256" key="6">
    <source>
        <dbReference type="RuleBase" id="RU004432"/>
    </source>
</evidence>
<dbReference type="GO" id="GO:0016887">
    <property type="term" value="F:ATP hydrolysis activity"/>
    <property type="evidence" value="ECO:0007669"/>
    <property type="project" value="InterPro"/>
</dbReference>
<keyword evidence="4 6" id="KW-0143">Chaperone</keyword>
<dbReference type="InterPro" id="IPR003593">
    <property type="entry name" value="AAA+_ATPase"/>
</dbReference>
<feature type="domain" description="UVR" evidence="9">
    <location>
        <begin position="434"/>
        <end position="469"/>
    </location>
</feature>
<dbReference type="Gene3D" id="1.10.8.60">
    <property type="match status" value="2"/>
</dbReference>
<dbReference type="InterPro" id="IPR036628">
    <property type="entry name" value="Clp_N_dom_sf"/>
</dbReference>
<dbReference type="Gene3D" id="4.10.860.10">
    <property type="entry name" value="UVR domain"/>
    <property type="match status" value="1"/>
</dbReference>
<protein>
    <submittedName>
        <fullName evidence="11">ClpB protein</fullName>
    </submittedName>
</protein>
<dbReference type="PANTHER" id="PTHR11638:SF18">
    <property type="entry name" value="HEAT SHOCK PROTEIN 104"/>
    <property type="match status" value="1"/>
</dbReference>
<evidence type="ECO:0000259" key="10">
    <source>
        <dbReference type="PROSITE" id="PS51903"/>
    </source>
</evidence>
<dbReference type="InterPro" id="IPR001943">
    <property type="entry name" value="UVR_dom"/>
</dbReference>
<dbReference type="InterPro" id="IPR003959">
    <property type="entry name" value="ATPase_AAA_core"/>
</dbReference>
<evidence type="ECO:0000256" key="8">
    <source>
        <dbReference type="SAM" id="MobiDB-lite"/>
    </source>
</evidence>
<dbReference type="PRINTS" id="PR00300">
    <property type="entry name" value="CLPPROTEASEA"/>
</dbReference>
<evidence type="ECO:0000256" key="4">
    <source>
        <dbReference type="ARBA" id="ARBA00023186"/>
    </source>
</evidence>
<dbReference type="Pfam" id="PF10431">
    <property type="entry name" value="ClpB_D2-small"/>
    <property type="match status" value="1"/>
</dbReference>
<dbReference type="SUPFAM" id="SSF81923">
    <property type="entry name" value="Double Clp-N motif"/>
    <property type="match status" value="1"/>
</dbReference>
<feature type="compositionally biased region" description="Low complexity" evidence="8">
    <location>
        <begin position="149"/>
        <end position="165"/>
    </location>
</feature>
<keyword evidence="2 6" id="KW-0547">Nucleotide-binding</keyword>
<dbReference type="Gene3D" id="3.40.50.300">
    <property type="entry name" value="P-loop containing nucleotide triphosphate hydrolases"/>
    <property type="match status" value="2"/>
</dbReference>
<evidence type="ECO:0000256" key="3">
    <source>
        <dbReference type="ARBA" id="ARBA00022840"/>
    </source>
</evidence>
<dbReference type="SMART" id="SM00382">
    <property type="entry name" value="AAA"/>
    <property type="match status" value="2"/>
</dbReference>
<dbReference type="Gene3D" id="1.10.1780.10">
    <property type="entry name" value="Clp, N-terminal domain"/>
    <property type="match status" value="1"/>
</dbReference>
<dbReference type="Pfam" id="PF17871">
    <property type="entry name" value="AAA_lid_9"/>
    <property type="match status" value="1"/>
</dbReference>
<keyword evidence="7" id="KW-0175">Coiled coil</keyword>
<dbReference type="GO" id="GO:0034605">
    <property type="term" value="P:cellular response to heat"/>
    <property type="evidence" value="ECO:0007669"/>
    <property type="project" value="TreeGrafter"/>
</dbReference>
<sequence>MNYNFTDRVRKVLAMAREEAIRLQHDYVGTEHILLGLIREGEGVAAAVLNNLAVDLEQVQEKVEESVRRGKATIALGELPYTSRAKKVLEFAMAEARELNHSYVGTEHLLLGLLREEKGIAAEVLGQLGVGLEDARRETLKLLGSEPNSQPTASSSLGSGSSSTPTGGGKGEKKSKTPALDHFCRDLTELARQGELDPTIGRAEEIERVMEILSRRKKNNPVLIGEPGVGKTAIVEGLAQLIADGKCPDSLRDFRVLSLDMAAVIAGTKYRGQFEERLKAVMNEISQNKQIILFIDELHTLVGAGAAEGAIDASNMLKPALARGELQCVGASTLNEYRKYIEKDGALERRFQTVSVDPPSIEEAIQIVTGLRGHYEDHHRIQISNEVIEAAVKLSERYITDRFLPDKAIDVIDEAGARARLATQVPPPEVSDLKRDLENLGDKKDEAIRDQDFERAAELRDNERELQRKIQEREKQWEEERRTNRPALSEEDVAFIVSRWTGIPVTRLKQAETARLVGMEDELHQKVVGQDRAITAISRAIRRSRAGLKDPKRPIGSFIFAGPTGVGKTELARALAEFLFADRNALIRVDMSEYMEKFSVSRLIGAPPGYVGYEDSGTLTKAVRRKPYSVVLLDEIEKAHPDVFNILLQVLDEGHLTDNYGRVIDFKNTVIIMTSNLGARDLGKGKGLGFSTGSQQSNFDRMEEKIRDEIERTFNPEFINRLDDSIVFHPLTREQIASIIGNLLRDVEDRLKEEELTLKLTDEAVDFMIEHGYDEKFGARPIKRAIQRYLEDPLSEKILVAEYSPGDEIEVTVAEDRQSLAFRALSPQKTTT</sequence>
<dbReference type="GO" id="GO:0005737">
    <property type="term" value="C:cytoplasm"/>
    <property type="evidence" value="ECO:0007669"/>
    <property type="project" value="TreeGrafter"/>
</dbReference>
<dbReference type="InterPro" id="IPR028299">
    <property type="entry name" value="ClpA/B_CS2"/>
</dbReference>
<evidence type="ECO:0000256" key="7">
    <source>
        <dbReference type="SAM" id="Coils"/>
    </source>
</evidence>
<reference evidence="11" key="1">
    <citation type="submission" date="2020-02" db="EMBL/GenBank/DDBJ databases">
        <authorList>
            <person name="Meier V. D."/>
        </authorList>
    </citation>
    <scope>NUCLEOTIDE SEQUENCE</scope>
    <source>
        <strain evidence="11">AVDCRST_MAG68</strain>
    </source>
</reference>
<comment type="similarity">
    <text evidence="6">Belongs to the ClpA/ClpB family.</text>
</comment>
<dbReference type="InterPro" id="IPR018368">
    <property type="entry name" value="ClpA/B_CS1"/>
</dbReference>
<dbReference type="PROSITE" id="PS00870">
    <property type="entry name" value="CLPAB_1"/>
    <property type="match status" value="1"/>
</dbReference>
<dbReference type="PROSITE" id="PS50151">
    <property type="entry name" value="UVR"/>
    <property type="match status" value="1"/>
</dbReference>
<keyword evidence="1 5" id="KW-0677">Repeat</keyword>
<feature type="coiled-coil region" evidence="7">
    <location>
        <begin position="430"/>
        <end position="483"/>
    </location>
</feature>
<evidence type="ECO:0000313" key="11">
    <source>
        <dbReference type="EMBL" id="CAA9341587.1"/>
    </source>
</evidence>
<dbReference type="InterPro" id="IPR041546">
    <property type="entry name" value="ClpA/ClpB_AAA_lid"/>
</dbReference>
<evidence type="ECO:0000256" key="2">
    <source>
        <dbReference type="ARBA" id="ARBA00022741"/>
    </source>
</evidence>
<feature type="region of interest" description="Disordered" evidence="8">
    <location>
        <begin position="143"/>
        <end position="178"/>
    </location>
</feature>
<dbReference type="PROSITE" id="PS51903">
    <property type="entry name" value="CLP_R"/>
    <property type="match status" value="1"/>
</dbReference>
<dbReference type="InterPro" id="IPR001270">
    <property type="entry name" value="ClpA/B"/>
</dbReference>
<dbReference type="AlphaFoldDB" id="A0A6J4LYM2"/>
<dbReference type="InterPro" id="IPR019489">
    <property type="entry name" value="Clp_ATPase_C"/>
</dbReference>
<dbReference type="EMBL" id="CADCTW010000144">
    <property type="protein sequence ID" value="CAA9341587.1"/>
    <property type="molecule type" value="Genomic_DNA"/>
</dbReference>
<dbReference type="PANTHER" id="PTHR11638">
    <property type="entry name" value="ATP-DEPENDENT CLP PROTEASE"/>
    <property type="match status" value="1"/>
</dbReference>
<keyword evidence="3 6" id="KW-0067">ATP-binding</keyword>
<evidence type="ECO:0000256" key="1">
    <source>
        <dbReference type="ARBA" id="ARBA00022737"/>
    </source>
</evidence>
<dbReference type="CDD" id="cd00009">
    <property type="entry name" value="AAA"/>
    <property type="match status" value="1"/>
</dbReference>
<accession>A0A6J4LYM2</accession>
<dbReference type="InterPro" id="IPR050130">
    <property type="entry name" value="ClpA_ClpB"/>
</dbReference>